<feature type="signal peptide" evidence="1">
    <location>
        <begin position="1"/>
        <end position="21"/>
    </location>
</feature>
<dbReference type="InterPro" id="IPR025275">
    <property type="entry name" value="DUF4015"/>
</dbReference>
<evidence type="ECO:0000256" key="1">
    <source>
        <dbReference type="SAM" id="SignalP"/>
    </source>
</evidence>
<proteinExistence type="predicted"/>
<dbReference type="SUPFAM" id="SSF51445">
    <property type="entry name" value="(Trans)glycosidases"/>
    <property type="match status" value="1"/>
</dbReference>
<name>A0ABS7G107_9ACTN</name>
<comment type="caution">
    <text evidence="3">The sequence shown here is derived from an EMBL/GenBank/DDBJ whole genome shotgun (WGS) entry which is preliminary data.</text>
</comment>
<dbReference type="InterPro" id="IPR017853">
    <property type="entry name" value="GH"/>
</dbReference>
<keyword evidence="4" id="KW-1185">Reference proteome</keyword>
<organism evidence="3 4">
    <name type="scientific">Actinomadura parmotrematis</name>
    <dbReference type="NCBI Taxonomy" id="2864039"/>
    <lineage>
        <taxon>Bacteria</taxon>
        <taxon>Bacillati</taxon>
        <taxon>Actinomycetota</taxon>
        <taxon>Actinomycetes</taxon>
        <taxon>Streptosporangiales</taxon>
        <taxon>Thermomonosporaceae</taxon>
        <taxon>Actinomadura</taxon>
    </lineage>
</organism>
<feature type="chain" id="PRO_5046111784" evidence="1">
    <location>
        <begin position="22"/>
        <end position="531"/>
    </location>
</feature>
<dbReference type="Pfam" id="PF13200">
    <property type="entry name" value="DUF4015"/>
    <property type="match status" value="1"/>
</dbReference>
<feature type="domain" description="DUF4015" evidence="2">
    <location>
        <begin position="215"/>
        <end position="522"/>
    </location>
</feature>
<accession>A0ABS7G107</accession>
<reference evidence="3 4" key="1">
    <citation type="submission" date="2021-07" db="EMBL/GenBank/DDBJ databases">
        <title>Actinomadura sp. PM05-2 isolated from lichen.</title>
        <authorList>
            <person name="Somphong A."/>
            <person name="Phongsopitanun W."/>
            <person name="Tanasupawat S."/>
            <person name="Peongsungnone V."/>
        </authorList>
    </citation>
    <scope>NUCLEOTIDE SEQUENCE [LARGE SCALE GENOMIC DNA]</scope>
    <source>
        <strain evidence="3 4">PM05-2</strain>
    </source>
</reference>
<sequence>MRNRRIAWKWVAGVTAGTAAAAGGTAVAAAYALGPDVRITGVADNVVLNGAQAAGRAVGVSGADLARARVRLNGRPVATRVENGRMVVRTGPLREGDYELTVAVPGRMGLPGGVRRSRFRVDATPPAVTVDGAAPAGQGVQVTARSARGPYRMTGRVADGVALTANGAPARLRDGRFALDFPYPPDAVRLSAVDAAGNRADLRVPVLVPHRPMRAVHVTALAWASKPLHDRVMRMVREGRINAVQLDIKDEDGIVGYRTRVPMAQAVKAVGGYYDAPAALAELHRAGVRVVGRIVAFRDPRLGRASWKQGARDRLVRTPGGAPYGSQYGSMSFTNVGNPQVRQYNIDLAREATALGFDDVLYDYVRRPDGPLAAMRFPGMRGTVEDAIAGFLADTHRAIRPLGGTLGASVYGIAATRPHEIGQDIAKMGAHVDYVAPMVYPSHWGPGEFGMADPDAHPYRTVRDSLRTFQKVLAGTPTQVVPWLQDFSMRHRYGSAEVREQIKALHAVGGDSYLMWDPAVRYHADALDERA</sequence>
<keyword evidence="3" id="KW-0378">Hydrolase</keyword>
<gene>
    <name evidence="3" type="ORF">K1Y72_28795</name>
</gene>
<evidence type="ECO:0000259" key="2">
    <source>
        <dbReference type="Pfam" id="PF13200"/>
    </source>
</evidence>
<dbReference type="GO" id="GO:0016787">
    <property type="term" value="F:hydrolase activity"/>
    <property type="evidence" value="ECO:0007669"/>
    <property type="project" value="UniProtKB-KW"/>
</dbReference>
<evidence type="ECO:0000313" key="4">
    <source>
        <dbReference type="Proteomes" id="UP000774570"/>
    </source>
</evidence>
<dbReference type="RefSeq" id="WP_220169637.1">
    <property type="nucleotide sequence ID" value="NZ_JAIBOA010000023.1"/>
</dbReference>
<protein>
    <submittedName>
        <fullName evidence="3">Glycoside hydrolase</fullName>
    </submittedName>
</protein>
<keyword evidence="1" id="KW-0732">Signal</keyword>
<dbReference type="Proteomes" id="UP000774570">
    <property type="component" value="Unassembled WGS sequence"/>
</dbReference>
<dbReference type="EMBL" id="JAIBOA010000023">
    <property type="protein sequence ID" value="MBW8486397.1"/>
    <property type="molecule type" value="Genomic_DNA"/>
</dbReference>
<evidence type="ECO:0000313" key="3">
    <source>
        <dbReference type="EMBL" id="MBW8486397.1"/>
    </source>
</evidence>